<comment type="caution">
    <text evidence="1">The sequence shown here is derived from an EMBL/GenBank/DDBJ whole genome shotgun (WGS) entry which is preliminary data.</text>
</comment>
<name>A0A0W8FG10_9ZZZZ</name>
<evidence type="ECO:0000313" key="1">
    <source>
        <dbReference type="EMBL" id="KUG19849.1"/>
    </source>
</evidence>
<reference evidence="1" key="1">
    <citation type="journal article" date="2015" name="Proc. Natl. Acad. Sci. U.S.A.">
        <title>Networks of energetic and metabolic interactions define dynamics in microbial communities.</title>
        <authorList>
            <person name="Embree M."/>
            <person name="Liu J.K."/>
            <person name="Al-Bassam M.M."/>
            <person name="Zengler K."/>
        </authorList>
    </citation>
    <scope>NUCLEOTIDE SEQUENCE</scope>
</reference>
<proteinExistence type="predicted"/>
<sequence length="170" mass="16985">MCFCLCLCIAPAVAANEAVVRTILPAAADDGLVYEVTLECPGISVGGIVETIPEDFVLVGTTHPAGQVRVSGRDVAFAVIDESRIVYTAKSGPDASGTFTGVWEDILSGSGGSIAPTGVAGGTIVPVEAQDPSDQAHAKAEPPRAPGFPAAAAVFALGCGCLASMKRGGA</sequence>
<accession>A0A0W8FG10</accession>
<gene>
    <name evidence="1" type="ORF">ASZ90_010426</name>
</gene>
<dbReference type="AlphaFoldDB" id="A0A0W8FG10"/>
<dbReference type="EMBL" id="LNQE01001251">
    <property type="protein sequence ID" value="KUG19849.1"/>
    <property type="molecule type" value="Genomic_DNA"/>
</dbReference>
<organism evidence="1">
    <name type="scientific">hydrocarbon metagenome</name>
    <dbReference type="NCBI Taxonomy" id="938273"/>
    <lineage>
        <taxon>unclassified sequences</taxon>
        <taxon>metagenomes</taxon>
        <taxon>ecological metagenomes</taxon>
    </lineage>
</organism>
<protein>
    <submittedName>
        <fullName evidence="1">Uncharacterized protein</fullName>
    </submittedName>
</protein>